<dbReference type="EMBL" id="CP038033">
    <property type="protein sequence ID" value="QBQ53273.1"/>
    <property type="molecule type" value="Genomic_DNA"/>
</dbReference>
<gene>
    <name evidence="2" type="ORF">E3U44_01200</name>
</gene>
<keyword evidence="2" id="KW-0255">Endonuclease</keyword>
<keyword evidence="2" id="KW-0540">Nuclease</keyword>
<dbReference type="RefSeq" id="WP_134356289.1">
    <property type="nucleotide sequence ID" value="NZ_CP038033.1"/>
</dbReference>
<name>A0A4P7BTN9_9GAMM</name>
<dbReference type="AlphaFoldDB" id="A0A4P7BTN9"/>
<organism evidence="2 3">
    <name type="scientific">Nitrosococcus wardiae</name>
    <dbReference type="NCBI Taxonomy" id="1814290"/>
    <lineage>
        <taxon>Bacteria</taxon>
        <taxon>Pseudomonadati</taxon>
        <taxon>Pseudomonadota</taxon>
        <taxon>Gammaproteobacteria</taxon>
        <taxon>Chromatiales</taxon>
        <taxon>Chromatiaceae</taxon>
        <taxon>Nitrosococcus</taxon>
    </lineage>
</organism>
<keyword evidence="2" id="KW-0378">Hydrolase</keyword>
<dbReference type="InterPro" id="IPR012296">
    <property type="entry name" value="Nuclease_put_TT1808"/>
</dbReference>
<keyword evidence="3" id="KW-1185">Reference proteome</keyword>
<dbReference type="Proteomes" id="UP000294325">
    <property type="component" value="Chromosome"/>
</dbReference>
<dbReference type="OrthoDB" id="196625at2"/>
<feature type="domain" description="Putative restriction endonuclease" evidence="1">
    <location>
        <begin position="13"/>
        <end position="174"/>
    </location>
</feature>
<protein>
    <submittedName>
        <fullName evidence="2">Uma2 family endonuclease</fullName>
    </submittedName>
</protein>
<dbReference type="InterPro" id="IPR011335">
    <property type="entry name" value="Restrct_endonuc-II-like"/>
</dbReference>
<dbReference type="PANTHER" id="PTHR35400">
    <property type="entry name" value="SLR1083 PROTEIN"/>
    <property type="match status" value="1"/>
</dbReference>
<dbReference type="Pfam" id="PF05685">
    <property type="entry name" value="Uma2"/>
    <property type="match status" value="1"/>
</dbReference>
<dbReference type="SUPFAM" id="SSF52980">
    <property type="entry name" value="Restriction endonuclease-like"/>
    <property type="match status" value="1"/>
</dbReference>
<dbReference type="GO" id="GO:0004519">
    <property type="term" value="F:endonuclease activity"/>
    <property type="evidence" value="ECO:0007669"/>
    <property type="project" value="UniProtKB-KW"/>
</dbReference>
<dbReference type="Gene3D" id="3.90.1570.10">
    <property type="entry name" value="tt1808, chain A"/>
    <property type="match status" value="1"/>
</dbReference>
<reference evidence="2 3" key="1">
    <citation type="submission" date="2019-03" db="EMBL/GenBank/DDBJ databases">
        <title>The genome sequence of Nitrosococcus wardiae strain D1FHST reveals the archetypal metabolic capacity of ammonia-oxidizing Gammaproteobacteria.</title>
        <authorList>
            <person name="Wang L."/>
            <person name="Lim C.K."/>
            <person name="Hanson T.E."/>
            <person name="Dang H."/>
            <person name="Klotz M.G."/>
        </authorList>
    </citation>
    <scope>NUCLEOTIDE SEQUENCE [LARGE SCALE GENOMIC DNA]</scope>
    <source>
        <strain evidence="2 3">D1FHS</strain>
    </source>
</reference>
<evidence type="ECO:0000313" key="3">
    <source>
        <dbReference type="Proteomes" id="UP000294325"/>
    </source>
</evidence>
<dbReference type="KEGG" id="nwr:E3U44_01200"/>
<evidence type="ECO:0000259" key="1">
    <source>
        <dbReference type="Pfam" id="PF05685"/>
    </source>
</evidence>
<dbReference type="CDD" id="cd06260">
    <property type="entry name" value="DUF820-like"/>
    <property type="match status" value="1"/>
</dbReference>
<sequence>MTVTLQKHRLTVDDYHKMGEIGILSEDDRVEMIEGEIIDMAPIGSAHAACVRYLLHSFAPHLGEAAMLDIQNPLRLSDYSEPQPDLMLLKPRSDFYRRVHPQVQDVLLLVEVAETSVAYDREVKIPLYACHQIPETWLFDLKARRLEIFLDPSSEGYKKILRPGRGERVAPGLLPGAIIHWAEALLD</sequence>
<accession>A0A4P7BTN9</accession>
<evidence type="ECO:0000313" key="2">
    <source>
        <dbReference type="EMBL" id="QBQ53273.1"/>
    </source>
</evidence>
<proteinExistence type="predicted"/>
<dbReference type="PANTHER" id="PTHR35400:SF1">
    <property type="entry name" value="SLR1083 PROTEIN"/>
    <property type="match status" value="1"/>
</dbReference>
<dbReference type="InterPro" id="IPR008538">
    <property type="entry name" value="Uma2"/>
</dbReference>